<sequence>MSDDGVLHFNPWMDFNDGPPSENPFGCDPDPQQIAVFLDTVFSWCEGLIPLRGFVDKGQGRDGKPHNIWIAADGSAPGKLATFAAWANREGAAVYVIPGTVEEQGQARAADVLQMQALVVDLDAGDIPAKLDHVTRHIGPPTLIIESGGRTPEGAAKLHVWWKLTEPAEGDDLVTLCRLRGEIAVKVGGDTHFRSAHQPIRVPGTVYHKHGHQRLVQIREHRDVEVDLADFAEKVAEMPPLPGVGFASDVAAPTAKPGIDAVLTTPVREGAVDDWSRFQGASAAIGHYVRLVHEGRLDPFAGWEAICGYNAAMLRPSWPLDRLMAESERLWALHVKRNGPPLLRAAHAGAPASPLPTFTLGALLDDTSPMPEDIIGPRVLTPGGLLVLGGAPKVGKSDFLICWLVHMAAGVPFLGFTPPRPLRVFYLQAEIQYHYLRERMQQIALPAAVIAAARDTFIATPKLKLLLDAEGVARVAEAIRAAFADAPPDILVIDPIRNLFDGGPEGGGENDNTAMMFFLKDRVELLREAVNPDAGVILALHTRKATKHQVKDDPFLALSGASALRGFYTSGLLMHRPDEDSSVRRLEIELRNGPALPGKLIDKVKGEWVELNPLNERLVRKEVGAKLDAERLRKHDVILGMLLDEAASERLYTAMQFAENFENRGGLGSKHTIRERLSVLATKGFVKFLRDPSGFGFPVTRSRFGYLCVEGMQFGAPDEHVDPDTGEVTTIARPVLPSHFKCPQSGLCLQVENPAVWVYPEGLDDDPTHMSEA</sequence>
<dbReference type="Proteomes" id="UP001597135">
    <property type="component" value="Unassembled WGS sequence"/>
</dbReference>
<proteinExistence type="predicted"/>
<organism evidence="1 2">
    <name type="scientific">Litorisediminicola beolgyonensis</name>
    <dbReference type="NCBI Taxonomy" id="1173614"/>
    <lineage>
        <taxon>Bacteria</taxon>
        <taxon>Pseudomonadati</taxon>
        <taxon>Pseudomonadota</taxon>
        <taxon>Alphaproteobacteria</taxon>
        <taxon>Rhodobacterales</taxon>
        <taxon>Paracoccaceae</taxon>
        <taxon>Litorisediminicola</taxon>
    </lineage>
</organism>
<gene>
    <name evidence="1" type="ORF">ACFQ4E_11125</name>
</gene>
<dbReference type="EMBL" id="JBHTMU010000017">
    <property type="protein sequence ID" value="MFD1342972.1"/>
    <property type="molecule type" value="Genomic_DNA"/>
</dbReference>
<protein>
    <submittedName>
        <fullName evidence="1">AAA family ATPase</fullName>
    </submittedName>
</protein>
<keyword evidence="2" id="KW-1185">Reference proteome</keyword>
<accession>A0ABW3ZIK3</accession>
<dbReference type="InterPro" id="IPR027417">
    <property type="entry name" value="P-loop_NTPase"/>
</dbReference>
<dbReference type="Gene3D" id="3.40.50.300">
    <property type="entry name" value="P-loop containing nucleotide triphosphate hydrolases"/>
    <property type="match status" value="1"/>
</dbReference>
<reference evidence="2" key="1">
    <citation type="journal article" date="2019" name="Int. J. Syst. Evol. Microbiol.">
        <title>The Global Catalogue of Microorganisms (GCM) 10K type strain sequencing project: providing services to taxonomists for standard genome sequencing and annotation.</title>
        <authorList>
            <consortium name="The Broad Institute Genomics Platform"/>
            <consortium name="The Broad Institute Genome Sequencing Center for Infectious Disease"/>
            <person name="Wu L."/>
            <person name="Ma J."/>
        </authorList>
    </citation>
    <scope>NUCLEOTIDE SEQUENCE [LARGE SCALE GENOMIC DNA]</scope>
    <source>
        <strain evidence="2">CCUG 62953</strain>
    </source>
</reference>
<comment type="caution">
    <text evidence="1">The sequence shown here is derived from an EMBL/GenBank/DDBJ whole genome shotgun (WGS) entry which is preliminary data.</text>
</comment>
<dbReference type="Gene3D" id="3.30.70.1790">
    <property type="entry name" value="RepB DNA-primase, N-terminal domain"/>
    <property type="match status" value="1"/>
</dbReference>
<dbReference type="Pfam" id="PF13481">
    <property type="entry name" value="AAA_25"/>
    <property type="match status" value="1"/>
</dbReference>
<evidence type="ECO:0000313" key="2">
    <source>
        <dbReference type="Proteomes" id="UP001597135"/>
    </source>
</evidence>
<evidence type="ECO:0000313" key="1">
    <source>
        <dbReference type="EMBL" id="MFD1342972.1"/>
    </source>
</evidence>
<name>A0ABW3ZIK3_9RHOB</name>
<dbReference type="SUPFAM" id="SSF52540">
    <property type="entry name" value="P-loop containing nucleoside triphosphate hydrolases"/>
    <property type="match status" value="1"/>
</dbReference>
<dbReference type="RefSeq" id="WP_386803513.1">
    <property type="nucleotide sequence ID" value="NZ_JBHTMU010000017.1"/>
</dbReference>